<dbReference type="CDD" id="cd22231">
    <property type="entry name" value="RHH_NikR_HicB-like"/>
    <property type="match status" value="1"/>
</dbReference>
<dbReference type="Proteomes" id="UP000034539">
    <property type="component" value="Unassembled WGS sequence"/>
</dbReference>
<dbReference type="Gene3D" id="1.10.1220.10">
    <property type="entry name" value="Met repressor-like"/>
    <property type="match status" value="1"/>
</dbReference>
<dbReference type="Pfam" id="PF01402">
    <property type="entry name" value="RHH_1"/>
    <property type="match status" value="1"/>
</dbReference>
<dbReference type="EMBL" id="LBXN01000072">
    <property type="protein sequence ID" value="KKR31383.1"/>
    <property type="molecule type" value="Genomic_DNA"/>
</dbReference>
<organism evidence="2 3">
    <name type="scientific">Candidatus Gottesmanbacteria bacterium GW2011_GWC2_39_8</name>
    <dbReference type="NCBI Taxonomy" id="1618450"/>
    <lineage>
        <taxon>Bacteria</taxon>
        <taxon>Candidatus Gottesmaniibacteriota</taxon>
    </lineage>
</organism>
<evidence type="ECO:0000313" key="3">
    <source>
        <dbReference type="Proteomes" id="UP000034539"/>
    </source>
</evidence>
<dbReference type="SUPFAM" id="SSF47598">
    <property type="entry name" value="Ribbon-helix-helix"/>
    <property type="match status" value="1"/>
</dbReference>
<accession>A0A0G0PTZ4</accession>
<dbReference type="InterPro" id="IPR010985">
    <property type="entry name" value="Ribbon_hlx_hlx"/>
</dbReference>
<comment type="caution">
    <text evidence="2">The sequence shown here is derived from an EMBL/GenBank/DDBJ whole genome shotgun (WGS) entry which is preliminary data.</text>
</comment>
<dbReference type="AlphaFoldDB" id="A0A0G0PTZ4"/>
<dbReference type="InterPro" id="IPR013321">
    <property type="entry name" value="Arc_rbn_hlx_hlx"/>
</dbReference>
<dbReference type="GO" id="GO:0006355">
    <property type="term" value="P:regulation of DNA-templated transcription"/>
    <property type="evidence" value="ECO:0007669"/>
    <property type="project" value="InterPro"/>
</dbReference>
<protein>
    <recommendedName>
        <fullName evidence="1">Ribbon-helix-helix protein CopG domain-containing protein</fullName>
    </recommendedName>
</protein>
<evidence type="ECO:0000313" key="2">
    <source>
        <dbReference type="EMBL" id="KKR31383.1"/>
    </source>
</evidence>
<reference evidence="2 3" key="1">
    <citation type="journal article" date="2015" name="Nature">
        <title>rRNA introns, odd ribosomes, and small enigmatic genomes across a large radiation of phyla.</title>
        <authorList>
            <person name="Brown C.T."/>
            <person name="Hug L.A."/>
            <person name="Thomas B.C."/>
            <person name="Sharon I."/>
            <person name="Castelle C.J."/>
            <person name="Singh A."/>
            <person name="Wilkins M.J."/>
            <person name="Williams K.H."/>
            <person name="Banfield J.F."/>
        </authorList>
    </citation>
    <scope>NUCLEOTIDE SEQUENCE [LARGE SCALE GENOMIC DNA]</scope>
</reference>
<sequence>MDYIQSLYMQTQTFNIALPKDLVEKIDELAKKEYRNRSELIREALRVYLKEESEWEEILAYGRKKGIQKGIKSEKDVDKIVNNYRHGK</sequence>
<proteinExistence type="predicted"/>
<dbReference type="InterPro" id="IPR002145">
    <property type="entry name" value="CopG"/>
</dbReference>
<gene>
    <name evidence="2" type="ORF">UT63_C0072G0004</name>
</gene>
<evidence type="ECO:0000259" key="1">
    <source>
        <dbReference type="Pfam" id="PF01402"/>
    </source>
</evidence>
<feature type="domain" description="Ribbon-helix-helix protein CopG" evidence="1">
    <location>
        <begin position="14"/>
        <end position="52"/>
    </location>
</feature>
<name>A0A0G0PTZ4_9BACT</name>